<proteinExistence type="predicted"/>
<dbReference type="AlphaFoldDB" id="A0A0B6Z3D0"/>
<accession>A0A0B6Z3D0</accession>
<feature type="non-terminal residue" evidence="1">
    <location>
        <position position="1"/>
    </location>
</feature>
<sequence length="114" mass="12654">NSFSMLSLFSTSAANKVSARVSWSILKNLQNSDHCCLLIDAGVWPTNILKDPELIHFTVLWSSCAAKEYTSLEQLVLKSSDVLHTHVNAQIVGSSRAEDHMTHCAIQDVFELHT</sequence>
<gene>
    <name evidence="1" type="primary">ORF45105</name>
</gene>
<organism evidence="1">
    <name type="scientific">Arion vulgaris</name>
    <dbReference type="NCBI Taxonomy" id="1028688"/>
    <lineage>
        <taxon>Eukaryota</taxon>
        <taxon>Metazoa</taxon>
        <taxon>Spiralia</taxon>
        <taxon>Lophotrochozoa</taxon>
        <taxon>Mollusca</taxon>
        <taxon>Gastropoda</taxon>
        <taxon>Heterobranchia</taxon>
        <taxon>Euthyneura</taxon>
        <taxon>Panpulmonata</taxon>
        <taxon>Eupulmonata</taxon>
        <taxon>Stylommatophora</taxon>
        <taxon>Helicina</taxon>
        <taxon>Arionoidea</taxon>
        <taxon>Arionidae</taxon>
        <taxon>Arion</taxon>
    </lineage>
</organism>
<reference evidence="1" key="1">
    <citation type="submission" date="2014-12" db="EMBL/GenBank/DDBJ databases">
        <title>Insight into the proteome of Arion vulgaris.</title>
        <authorList>
            <person name="Aradska J."/>
            <person name="Bulat T."/>
            <person name="Smidak R."/>
            <person name="Sarate P."/>
            <person name="Gangsoo J."/>
            <person name="Sialana F."/>
            <person name="Bilban M."/>
            <person name="Lubec G."/>
        </authorList>
    </citation>
    <scope>NUCLEOTIDE SEQUENCE</scope>
    <source>
        <tissue evidence="1">Skin</tissue>
    </source>
</reference>
<name>A0A0B6Z3D0_9EUPU</name>
<feature type="non-terminal residue" evidence="1">
    <location>
        <position position="114"/>
    </location>
</feature>
<protein>
    <submittedName>
        <fullName evidence="1">Uncharacterized protein</fullName>
    </submittedName>
</protein>
<evidence type="ECO:0000313" key="1">
    <source>
        <dbReference type="EMBL" id="CEK62416.1"/>
    </source>
</evidence>
<dbReference type="EMBL" id="HACG01015551">
    <property type="protein sequence ID" value="CEK62416.1"/>
    <property type="molecule type" value="Transcribed_RNA"/>
</dbReference>